<dbReference type="InterPro" id="IPR009030">
    <property type="entry name" value="Growth_fac_rcpt_cys_sf"/>
</dbReference>
<dbReference type="GO" id="GO:0016358">
    <property type="term" value="P:dendrite development"/>
    <property type="evidence" value="ECO:0007669"/>
    <property type="project" value="UniProtKB-ARBA"/>
</dbReference>
<evidence type="ECO:0000256" key="1">
    <source>
        <dbReference type="ARBA" id="ARBA00022473"/>
    </source>
</evidence>
<dbReference type="InterPro" id="IPR013032">
    <property type="entry name" value="EGF-like_CS"/>
</dbReference>
<dbReference type="Pfam" id="PF00008">
    <property type="entry name" value="EGF"/>
    <property type="match status" value="2"/>
</dbReference>
<dbReference type="EMBL" id="KZ348168">
    <property type="protein sequence ID" value="PIO66579.1"/>
    <property type="molecule type" value="Genomic_DNA"/>
</dbReference>
<dbReference type="PANTHER" id="PTHR24049">
    <property type="entry name" value="CRUMBS FAMILY MEMBER"/>
    <property type="match status" value="1"/>
</dbReference>
<feature type="domain" description="EGF-like" evidence="9">
    <location>
        <begin position="392"/>
        <end position="432"/>
    </location>
</feature>
<evidence type="ECO:0000313" key="10">
    <source>
        <dbReference type="EMBL" id="PIO66579.1"/>
    </source>
</evidence>
<dbReference type="GO" id="GO:0007157">
    <property type="term" value="P:heterophilic cell-cell adhesion via plasma membrane cell adhesion molecules"/>
    <property type="evidence" value="ECO:0007669"/>
    <property type="project" value="TreeGrafter"/>
</dbReference>
<evidence type="ECO:0000256" key="3">
    <source>
        <dbReference type="ARBA" id="ARBA00022729"/>
    </source>
</evidence>
<dbReference type="GO" id="GO:0001764">
    <property type="term" value="P:neuron migration"/>
    <property type="evidence" value="ECO:0007669"/>
    <property type="project" value="UniProtKB-ARBA"/>
</dbReference>
<dbReference type="PROSITE" id="PS00022">
    <property type="entry name" value="EGF_1"/>
    <property type="match status" value="6"/>
</dbReference>
<feature type="disulfide bond" evidence="7">
    <location>
        <begin position="380"/>
        <end position="389"/>
    </location>
</feature>
<dbReference type="FunFam" id="2.10.25.10:FF:000172">
    <property type="entry name" value="FAT atypical cadherin 3"/>
    <property type="match status" value="1"/>
</dbReference>
<feature type="disulfide bond" evidence="7">
    <location>
        <begin position="66"/>
        <end position="75"/>
    </location>
</feature>
<feature type="disulfide bond" evidence="7">
    <location>
        <begin position="475"/>
        <end position="484"/>
    </location>
</feature>
<feature type="disulfide bond" evidence="7">
    <location>
        <begin position="236"/>
        <end position="245"/>
    </location>
</feature>
<dbReference type="SMART" id="SM00181">
    <property type="entry name" value="EGF"/>
    <property type="match status" value="7"/>
</dbReference>
<dbReference type="InterPro" id="IPR051022">
    <property type="entry name" value="Notch_Cell-Fate_Det"/>
</dbReference>
<dbReference type="SUPFAM" id="SSF57196">
    <property type="entry name" value="EGF/Laminin"/>
    <property type="match status" value="1"/>
</dbReference>
<evidence type="ECO:0000256" key="6">
    <source>
        <dbReference type="ARBA" id="ARBA00023180"/>
    </source>
</evidence>
<sequence>SLQDIRINERSVVLHNPTTFSVERLGDVADLENVLEGTISDDICSMTDQCAHGSCQNTFNDFECHCQKGYFGRRCERKDHCLDSPCPAGGECENVGDGYICLPETAQLPSRIRSVTLEFGAVDGPSFDGCLKDVTVGDLPRLSFYKEDEFGQPNNVTFWAVDKRVKVATSCLSSQQCGEASPCIRGECHDLWNAYACECPRGFEGTHCEVKRDECSKTECGRGQCVEGVEGARCRCDSGFTGEACDVEMDLCSLIPCKNGGLCTSSNGSYTCECKSGWTGKSCDIRVILAKPARCFPICAPHPPAVVEDIVRLYGMRRCALVTRYQSDEVKNGFQVIAVNCKALALHIHVKEIRIDYCKRNPCLNGGSCESLVGEHKCHCINGFTGANCETDIDECLFGFCANGAKCRDRIADYECICDGTGFSGFIGSRCTVRNPCQPDSFNRTTHTCVHGMCINPAVKVDSAGRETAMHECKCSRGYTGSQCTTQVSERKILGVSYILGPMAAVLTVLTILGCVLLAFVLRGKRALHGHYSPSHQERNGARVQMNSMVKLPPEERLI</sequence>
<comment type="caution">
    <text evidence="7">Lacks conserved residue(s) required for the propagation of feature annotation.</text>
</comment>
<keyword evidence="3" id="KW-0732">Signal</keyword>
<dbReference type="Pfam" id="PF12661">
    <property type="entry name" value="hEGF"/>
    <property type="match status" value="3"/>
</dbReference>
<dbReference type="OrthoDB" id="5798746at2759"/>
<dbReference type="PROSITE" id="PS01186">
    <property type="entry name" value="EGF_2"/>
    <property type="match status" value="6"/>
</dbReference>
<feature type="disulfide bond" evidence="7">
    <location>
        <begin position="199"/>
        <end position="208"/>
    </location>
</feature>
<dbReference type="InterPro" id="IPR001881">
    <property type="entry name" value="EGF-like_Ca-bd_dom"/>
</dbReference>
<keyword evidence="8" id="KW-1133">Transmembrane helix</keyword>
<keyword evidence="4" id="KW-0677">Repeat</keyword>
<dbReference type="FunFam" id="2.10.25.10:FF:000321">
    <property type="entry name" value="Protein delta homolog 1"/>
    <property type="match status" value="1"/>
</dbReference>
<dbReference type="PROSITE" id="PS01187">
    <property type="entry name" value="EGF_CA"/>
    <property type="match status" value="1"/>
</dbReference>
<dbReference type="SUPFAM" id="SSF57184">
    <property type="entry name" value="Growth factor receptor domain"/>
    <property type="match status" value="2"/>
</dbReference>
<keyword evidence="8" id="KW-0812">Transmembrane</keyword>
<dbReference type="CDD" id="cd00054">
    <property type="entry name" value="EGF_CA"/>
    <property type="match status" value="5"/>
</dbReference>
<proteinExistence type="predicted"/>
<evidence type="ECO:0000256" key="2">
    <source>
        <dbReference type="ARBA" id="ARBA00022536"/>
    </source>
</evidence>
<feature type="domain" description="EGF-like" evidence="9">
    <location>
        <begin position="445"/>
        <end position="485"/>
    </location>
</feature>
<dbReference type="GO" id="GO:0048667">
    <property type="term" value="P:cell morphogenesis involved in neuron differentiation"/>
    <property type="evidence" value="ECO:0007669"/>
    <property type="project" value="UniProtKB-ARBA"/>
</dbReference>
<dbReference type="Proteomes" id="UP000230423">
    <property type="component" value="Unassembled WGS sequence"/>
</dbReference>
<dbReference type="AlphaFoldDB" id="A0A2G9U8I9"/>
<accession>A0A2G9U8I9</accession>
<keyword evidence="5 7" id="KW-1015">Disulfide bond</keyword>
<keyword evidence="11" id="KW-1185">Reference proteome</keyword>
<keyword evidence="1" id="KW-0217">Developmental protein</keyword>
<feature type="domain" description="EGF-like" evidence="9">
    <location>
        <begin position="40"/>
        <end position="76"/>
    </location>
</feature>
<dbReference type="InterPro" id="IPR000152">
    <property type="entry name" value="EGF-type_Asp/Asn_hydroxyl_site"/>
</dbReference>
<dbReference type="PROSITE" id="PS50026">
    <property type="entry name" value="EGF_3"/>
    <property type="match status" value="7"/>
</dbReference>
<dbReference type="Gene3D" id="2.10.25.10">
    <property type="entry name" value="Laminin"/>
    <property type="match status" value="7"/>
</dbReference>
<evidence type="ECO:0000256" key="7">
    <source>
        <dbReference type="PROSITE-ProRule" id="PRU00076"/>
    </source>
</evidence>
<feature type="disulfide bond" evidence="7">
    <location>
        <begin position="274"/>
        <end position="283"/>
    </location>
</feature>
<feature type="transmembrane region" description="Helical" evidence="8">
    <location>
        <begin position="498"/>
        <end position="522"/>
    </location>
</feature>
<gene>
    <name evidence="10" type="ORF">TELCIR_11705</name>
</gene>
<dbReference type="GO" id="GO:0045197">
    <property type="term" value="P:establishment or maintenance of epithelial cell apical/basal polarity"/>
    <property type="evidence" value="ECO:0007669"/>
    <property type="project" value="TreeGrafter"/>
</dbReference>
<dbReference type="InterPro" id="IPR000742">
    <property type="entry name" value="EGF"/>
</dbReference>
<evidence type="ECO:0000256" key="4">
    <source>
        <dbReference type="ARBA" id="ARBA00022737"/>
    </source>
</evidence>
<feature type="domain" description="EGF-like" evidence="9">
    <location>
        <begin position="173"/>
        <end position="209"/>
    </location>
</feature>
<feature type="disulfide bond" evidence="7">
    <location>
        <begin position="215"/>
        <end position="225"/>
    </location>
</feature>
<evidence type="ECO:0000259" key="9">
    <source>
        <dbReference type="PROSITE" id="PS50026"/>
    </source>
</evidence>
<evidence type="ECO:0000256" key="5">
    <source>
        <dbReference type="ARBA" id="ARBA00023157"/>
    </source>
</evidence>
<dbReference type="GO" id="GO:0009887">
    <property type="term" value="P:animal organ morphogenesis"/>
    <property type="evidence" value="ECO:0007669"/>
    <property type="project" value="UniProtKB-ARBA"/>
</dbReference>
<name>A0A2G9U8I9_TELCI</name>
<keyword evidence="2 7" id="KW-0245">EGF-like domain</keyword>
<dbReference type="PROSITE" id="PS00010">
    <property type="entry name" value="ASX_HYDROXYL"/>
    <property type="match status" value="3"/>
</dbReference>
<feature type="non-terminal residue" evidence="10">
    <location>
        <position position="1"/>
    </location>
</feature>
<dbReference type="InterPro" id="IPR018097">
    <property type="entry name" value="EGF_Ca-bd_CS"/>
</dbReference>
<dbReference type="GO" id="GO:0005509">
    <property type="term" value="F:calcium ion binding"/>
    <property type="evidence" value="ECO:0007669"/>
    <property type="project" value="InterPro"/>
</dbReference>
<evidence type="ECO:0000256" key="8">
    <source>
        <dbReference type="SAM" id="Phobius"/>
    </source>
</evidence>
<organism evidence="10 11">
    <name type="scientific">Teladorsagia circumcincta</name>
    <name type="common">Brown stomach worm</name>
    <name type="synonym">Ostertagia circumcincta</name>
    <dbReference type="NCBI Taxonomy" id="45464"/>
    <lineage>
        <taxon>Eukaryota</taxon>
        <taxon>Metazoa</taxon>
        <taxon>Ecdysozoa</taxon>
        <taxon>Nematoda</taxon>
        <taxon>Chromadorea</taxon>
        <taxon>Rhabditida</taxon>
        <taxon>Rhabditina</taxon>
        <taxon>Rhabditomorpha</taxon>
        <taxon>Strongyloidea</taxon>
        <taxon>Trichostrongylidae</taxon>
        <taxon>Teladorsagia</taxon>
    </lineage>
</organism>
<dbReference type="GO" id="GO:0032991">
    <property type="term" value="C:protein-containing complex"/>
    <property type="evidence" value="ECO:0007669"/>
    <property type="project" value="TreeGrafter"/>
</dbReference>
<keyword evidence="6" id="KW-0325">Glycoprotein</keyword>
<reference evidence="10 11" key="1">
    <citation type="submission" date="2015-09" db="EMBL/GenBank/DDBJ databases">
        <title>Draft genome of the parasitic nematode Teladorsagia circumcincta isolate WARC Sus (inbred).</title>
        <authorList>
            <person name="Mitreva M."/>
        </authorList>
    </citation>
    <scope>NUCLEOTIDE SEQUENCE [LARGE SCALE GENOMIC DNA]</scope>
    <source>
        <strain evidence="10 11">S</strain>
    </source>
</reference>
<evidence type="ECO:0000313" key="11">
    <source>
        <dbReference type="Proteomes" id="UP000230423"/>
    </source>
</evidence>
<dbReference type="SMART" id="SM00179">
    <property type="entry name" value="EGF_CA"/>
    <property type="match status" value="6"/>
</dbReference>
<feature type="domain" description="EGF-like" evidence="9">
    <location>
        <begin position="211"/>
        <end position="246"/>
    </location>
</feature>
<protein>
    <submittedName>
        <fullName evidence="10">EGF-like domain protein</fullName>
    </submittedName>
</protein>
<dbReference type="GO" id="GO:0005886">
    <property type="term" value="C:plasma membrane"/>
    <property type="evidence" value="ECO:0007669"/>
    <property type="project" value="UniProtKB-ARBA"/>
</dbReference>
<keyword evidence="8" id="KW-0472">Membrane</keyword>
<feature type="domain" description="EGF-like" evidence="9">
    <location>
        <begin position="248"/>
        <end position="284"/>
    </location>
</feature>
<dbReference type="GO" id="GO:0043005">
    <property type="term" value="C:neuron projection"/>
    <property type="evidence" value="ECO:0007669"/>
    <property type="project" value="UniProtKB-ARBA"/>
</dbReference>
<feature type="domain" description="EGF-like" evidence="9">
    <location>
        <begin position="354"/>
        <end position="390"/>
    </location>
</feature>
<dbReference type="GO" id="GO:0048646">
    <property type="term" value="P:anatomical structure formation involved in morphogenesis"/>
    <property type="evidence" value="ECO:0007669"/>
    <property type="project" value="UniProtKB-ARBA"/>
</dbReference>